<feature type="transmembrane region" description="Helical" evidence="1">
    <location>
        <begin position="236"/>
        <end position="254"/>
    </location>
</feature>
<keyword evidence="1" id="KW-0812">Transmembrane</keyword>
<dbReference type="InterPro" id="IPR000792">
    <property type="entry name" value="Tscrpt_reg_LuxR_C"/>
</dbReference>
<reference evidence="3 4" key="1">
    <citation type="submission" date="2024-04" db="EMBL/GenBank/DDBJ databases">
        <title>Human intestinal bacterial collection.</title>
        <authorList>
            <person name="Pauvert C."/>
            <person name="Hitch T.C.A."/>
            <person name="Clavel T."/>
        </authorList>
    </citation>
    <scope>NUCLEOTIDE SEQUENCE [LARGE SCALE GENOMIC DNA]</scope>
    <source>
        <strain evidence="3 4">CLA-AA-H197</strain>
    </source>
</reference>
<feature type="transmembrane region" description="Helical" evidence="1">
    <location>
        <begin position="75"/>
        <end position="96"/>
    </location>
</feature>
<keyword evidence="4" id="KW-1185">Reference proteome</keyword>
<name>A0ABV1IFC8_9ACTN</name>
<feature type="transmembrane region" description="Helical" evidence="1">
    <location>
        <begin position="319"/>
        <end position="343"/>
    </location>
</feature>
<accession>A0ABV1IFC8</accession>
<dbReference type="SMART" id="SM00421">
    <property type="entry name" value="HTH_LUXR"/>
    <property type="match status" value="1"/>
</dbReference>
<dbReference type="InterPro" id="IPR036259">
    <property type="entry name" value="MFS_trans_sf"/>
</dbReference>
<protein>
    <recommendedName>
        <fullName evidence="2">HTH luxR-type domain-containing protein</fullName>
    </recommendedName>
</protein>
<dbReference type="SUPFAM" id="SSF103473">
    <property type="entry name" value="MFS general substrate transporter"/>
    <property type="match status" value="1"/>
</dbReference>
<feature type="transmembrane region" description="Helical" evidence="1">
    <location>
        <begin position="355"/>
        <end position="373"/>
    </location>
</feature>
<dbReference type="InterPro" id="IPR016032">
    <property type="entry name" value="Sig_transdc_resp-reg_C-effctor"/>
</dbReference>
<feature type="transmembrane region" description="Helical" evidence="1">
    <location>
        <begin position="102"/>
        <end position="125"/>
    </location>
</feature>
<evidence type="ECO:0000313" key="4">
    <source>
        <dbReference type="Proteomes" id="UP001478817"/>
    </source>
</evidence>
<feature type="transmembrane region" description="Helical" evidence="1">
    <location>
        <begin position="137"/>
        <end position="156"/>
    </location>
</feature>
<dbReference type="SUPFAM" id="SSF46894">
    <property type="entry name" value="C-terminal effector domain of the bipartite response regulators"/>
    <property type="match status" value="1"/>
</dbReference>
<dbReference type="RefSeq" id="WP_349181777.1">
    <property type="nucleotide sequence ID" value="NZ_JBBNGS010000004.1"/>
</dbReference>
<gene>
    <name evidence="3" type="ORF">AAAT05_02960</name>
</gene>
<dbReference type="Proteomes" id="UP001478817">
    <property type="component" value="Unassembled WGS sequence"/>
</dbReference>
<feature type="transmembrane region" description="Helical" evidence="1">
    <location>
        <begin position="46"/>
        <end position="68"/>
    </location>
</feature>
<evidence type="ECO:0000313" key="3">
    <source>
        <dbReference type="EMBL" id="MEQ2637307.1"/>
    </source>
</evidence>
<dbReference type="Pfam" id="PF00196">
    <property type="entry name" value="GerE"/>
    <property type="match status" value="1"/>
</dbReference>
<organism evidence="3 4">
    <name type="scientific">Paratractidigestivibacter faecalis</name>
    <dbReference type="NCBI Taxonomy" id="2292441"/>
    <lineage>
        <taxon>Bacteria</taxon>
        <taxon>Bacillati</taxon>
        <taxon>Actinomycetota</taxon>
        <taxon>Coriobacteriia</taxon>
        <taxon>Coriobacteriales</taxon>
        <taxon>Atopobiaceae</taxon>
        <taxon>Paratractidigestivibacter</taxon>
    </lineage>
</organism>
<dbReference type="EMBL" id="JBBNGS010000004">
    <property type="protein sequence ID" value="MEQ2637307.1"/>
    <property type="molecule type" value="Genomic_DNA"/>
</dbReference>
<keyword evidence="1" id="KW-1133">Transmembrane helix</keyword>
<feature type="transmembrane region" description="Helical" evidence="1">
    <location>
        <begin position="162"/>
        <end position="182"/>
    </location>
</feature>
<feature type="transmembrane region" description="Helical" evidence="1">
    <location>
        <begin position="266"/>
        <end position="286"/>
    </location>
</feature>
<feature type="transmembrane region" description="Helical" evidence="1">
    <location>
        <begin position="12"/>
        <end position="34"/>
    </location>
</feature>
<proteinExistence type="predicted"/>
<comment type="caution">
    <text evidence="3">The sequence shown here is derived from an EMBL/GenBank/DDBJ whole genome shotgun (WGS) entry which is preliminary data.</text>
</comment>
<dbReference type="InterPro" id="IPR036388">
    <property type="entry name" value="WH-like_DNA-bd_sf"/>
</dbReference>
<feature type="transmembrane region" description="Helical" evidence="1">
    <location>
        <begin position="292"/>
        <end position="312"/>
    </location>
</feature>
<keyword evidence="1" id="KW-0472">Membrane</keyword>
<feature type="transmembrane region" description="Helical" evidence="1">
    <location>
        <begin position="203"/>
        <end position="221"/>
    </location>
</feature>
<sequence>MERKARLEGGFASMRPIVSLSLFYVLFLSMESVLEERVAAFLPPDAVAFAESVAAAASLVGFLLYALVRMRVPGFASLIHVSGTLSAVGLLTTSLVPGAPSLLGSGLATMLFVGFAGAAAHEALARRFADGPEIARAVGGAYAAGIVVQCLLMAVAPTPVVLVLLLAAPAAAMPVLAARCLGEDGVGLEGPPAPSGQGRPVRGVALLALLIALMTCVFSTVDVNLTSAQADGLADLGAWTRLFLAISALVAGEVTDRLDHRWEPGLMAVVTTLASFAVFAVLQGAPWALASAVYYLGSGFFVVFYTSAFMLVARESGCYALWSGMGGALNSAVSLLVAAPALALVSERSALAETAVILAILAAMLAVTFLVILGPRPEPALPLFDEKDAPVLAAPTSDERLAAFALEFALTERETEVLQAMVTSRQSVQDLARTLCLSRTAFYRHVASMNAKTGTANRVELMHFFFDWVPGPQDGTSDQR</sequence>
<dbReference type="Gene3D" id="1.10.10.10">
    <property type="entry name" value="Winged helix-like DNA-binding domain superfamily/Winged helix DNA-binding domain"/>
    <property type="match status" value="1"/>
</dbReference>
<feature type="domain" description="HTH luxR-type" evidence="2">
    <location>
        <begin position="407"/>
        <end position="465"/>
    </location>
</feature>
<evidence type="ECO:0000259" key="2">
    <source>
        <dbReference type="SMART" id="SM00421"/>
    </source>
</evidence>
<evidence type="ECO:0000256" key="1">
    <source>
        <dbReference type="SAM" id="Phobius"/>
    </source>
</evidence>